<dbReference type="RefSeq" id="WP_147784062.1">
    <property type="nucleotide sequence ID" value="NZ_VRMG01000008.1"/>
</dbReference>
<evidence type="ECO:0000259" key="2">
    <source>
        <dbReference type="Pfam" id="PF03795"/>
    </source>
</evidence>
<proteinExistence type="inferred from homology"/>
<sequence length="121" mass="12627">MSEKYLILIIEPSWDPALIPEGALEEASKAHGAFAAAVAAAGAKILGGEALQSASASVRITPARDGKPAVFTNGPLAETTEVLSGYYLIEADSLEQAKQLAALCPTGDRLELHPIWDLPGM</sequence>
<dbReference type="Gene3D" id="3.30.70.1060">
    <property type="entry name" value="Dimeric alpha+beta barrel"/>
    <property type="match status" value="1"/>
</dbReference>
<dbReference type="Proteomes" id="UP000321379">
    <property type="component" value="Unassembled WGS sequence"/>
</dbReference>
<dbReference type="SUPFAM" id="SSF54909">
    <property type="entry name" value="Dimeric alpha+beta barrel"/>
    <property type="match status" value="1"/>
</dbReference>
<evidence type="ECO:0000313" key="3">
    <source>
        <dbReference type="EMBL" id="TXN30019.1"/>
    </source>
</evidence>
<gene>
    <name evidence="3" type="ORF">FVP33_12910</name>
</gene>
<protein>
    <recommendedName>
        <fullName evidence="2">YCII-related domain-containing protein</fullName>
    </recommendedName>
</protein>
<dbReference type="InterPro" id="IPR011008">
    <property type="entry name" value="Dimeric_a/b-barrel"/>
</dbReference>
<reference evidence="3 4" key="1">
    <citation type="submission" date="2019-08" db="EMBL/GenBank/DDBJ databases">
        <title>Bacterial whole genome sequence for Glaciihabitans sp. CHu50b-6-2.</title>
        <authorList>
            <person name="Jin L."/>
        </authorList>
    </citation>
    <scope>NUCLEOTIDE SEQUENCE [LARGE SCALE GENOMIC DNA]</scope>
    <source>
        <strain evidence="3 4">CHu50b-6-2</strain>
    </source>
</reference>
<dbReference type="AlphaFoldDB" id="A0A5C8URC2"/>
<feature type="domain" description="YCII-related" evidence="2">
    <location>
        <begin position="24"/>
        <end position="107"/>
    </location>
</feature>
<comment type="similarity">
    <text evidence="1">Belongs to the YciI family.</text>
</comment>
<dbReference type="InterPro" id="IPR005545">
    <property type="entry name" value="YCII"/>
</dbReference>
<organism evidence="3 4">
    <name type="scientific">Lacisediminihabitans profunda</name>
    <dbReference type="NCBI Taxonomy" id="2594790"/>
    <lineage>
        <taxon>Bacteria</taxon>
        <taxon>Bacillati</taxon>
        <taxon>Actinomycetota</taxon>
        <taxon>Actinomycetes</taxon>
        <taxon>Micrococcales</taxon>
        <taxon>Microbacteriaceae</taxon>
        <taxon>Lacisediminihabitans</taxon>
    </lineage>
</organism>
<comment type="caution">
    <text evidence="3">The sequence shown here is derived from an EMBL/GenBank/DDBJ whole genome shotgun (WGS) entry which is preliminary data.</text>
</comment>
<name>A0A5C8URC2_9MICO</name>
<dbReference type="PANTHER" id="PTHR35174">
    <property type="entry name" value="BLL7171 PROTEIN-RELATED"/>
    <property type="match status" value="1"/>
</dbReference>
<accession>A0A5C8URC2</accession>
<evidence type="ECO:0000256" key="1">
    <source>
        <dbReference type="ARBA" id="ARBA00007689"/>
    </source>
</evidence>
<evidence type="ECO:0000313" key="4">
    <source>
        <dbReference type="Proteomes" id="UP000321379"/>
    </source>
</evidence>
<keyword evidence="4" id="KW-1185">Reference proteome</keyword>
<dbReference type="Pfam" id="PF03795">
    <property type="entry name" value="YCII"/>
    <property type="match status" value="1"/>
</dbReference>
<dbReference type="PANTHER" id="PTHR35174:SF3">
    <property type="entry name" value="BLL7171 PROTEIN"/>
    <property type="match status" value="1"/>
</dbReference>
<dbReference type="EMBL" id="VRMG01000008">
    <property type="protein sequence ID" value="TXN30019.1"/>
    <property type="molecule type" value="Genomic_DNA"/>
</dbReference>